<dbReference type="Pfam" id="PF14602">
    <property type="entry name" value="Hexapep_2"/>
    <property type="match status" value="1"/>
</dbReference>
<name>A0AAJ1R3J1_9FLAO</name>
<keyword evidence="1" id="KW-0012">Acyltransferase</keyword>
<dbReference type="RefSeq" id="WP_214588282.1">
    <property type="nucleotide sequence ID" value="NZ_JAUHGV010000007.1"/>
</dbReference>
<dbReference type="AlphaFoldDB" id="A0AAJ1R3J1"/>
<organism evidence="1 2">
    <name type="scientific">Chryseobacterium gambrini</name>
    <dbReference type="NCBI Taxonomy" id="373672"/>
    <lineage>
        <taxon>Bacteria</taxon>
        <taxon>Pseudomonadati</taxon>
        <taxon>Bacteroidota</taxon>
        <taxon>Flavobacteriia</taxon>
        <taxon>Flavobacteriales</taxon>
        <taxon>Weeksellaceae</taxon>
        <taxon>Chryseobacterium group</taxon>
        <taxon>Chryseobacterium</taxon>
    </lineage>
</organism>
<sequence length="197" mass="22482">MFRKIKNFIYKKIFNFIADLEEFEEKKKWWQFTSNPNINIHESFKKKETNIFKGKGVLYGDISIGEGFSLRDYCNILVYPNAKLTIGKRVFFNNFCSVNCLENIEIGDDTLFGEGVKLYDHNHLIIKNTNISVSKDQFSTAPIIIGKNCWLGSNVIVLKGVTIGDNCIVGANCIIHKSIPDNTIVKNNQNHILETLV</sequence>
<protein>
    <submittedName>
        <fullName evidence="1">Acyltransferase</fullName>
        <ecNumber evidence="1">2.3.1.-</ecNumber>
    </submittedName>
</protein>
<dbReference type="InterPro" id="IPR011004">
    <property type="entry name" value="Trimer_LpxA-like_sf"/>
</dbReference>
<evidence type="ECO:0000313" key="2">
    <source>
        <dbReference type="Proteomes" id="UP001225933"/>
    </source>
</evidence>
<gene>
    <name evidence="1" type="ORF">QX233_08100</name>
</gene>
<dbReference type="InterPro" id="IPR001451">
    <property type="entry name" value="Hexapep"/>
</dbReference>
<dbReference type="Proteomes" id="UP001225933">
    <property type="component" value="Unassembled WGS sequence"/>
</dbReference>
<dbReference type="SUPFAM" id="SSF51161">
    <property type="entry name" value="Trimeric LpxA-like enzymes"/>
    <property type="match status" value="1"/>
</dbReference>
<accession>A0AAJ1R3J1</accession>
<reference evidence="1" key="1">
    <citation type="submission" date="2023-06" db="EMBL/GenBank/DDBJ databases">
        <title>Two Chryseobacterium gambrini strains from China.</title>
        <authorList>
            <person name="Zeng J."/>
            <person name="Wu Y."/>
        </authorList>
    </citation>
    <scope>NUCLEOTIDE SEQUENCE</scope>
    <source>
        <strain evidence="1">SQ219</strain>
    </source>
</reference>
<dbReference type="PANTHER" id="PTHR23416:SF78">
    <property type="entry name" value="LIPOPOLYSACCHARIDE BIOSYNTHESIS O-ACETYL TRANSFERASE WBBJ-RELATED"/>
    <property type="match status" value="1"/>
</dbReference>
<dbReference type="CDD" id="cd04647">
    <property type="entry name" value="LbH_MAT_like"/>
    <property type="match status" value="1"/>
</dbReference>
<comment type="caution">
    <text evidence="1">The sequence shown here is derived from an EMBL/GenBank/DDBJ whole genome shotgun (WGS) entry which is preliminary data.</text>
</comment>
<dbReference type="PANTHER" id="PTHR23416">
    <property type="entry name" value="SIALIC ACID SYNTHASE-RELATED"/>
    <property type="match status" value="1"/>
</dbReference>
<proteinExistence type="predicted"/>
<dbReference type="EC" id="2.3.1.-" evidence="1"/>
<dbReference type="EMBL" id="JAUHGV010000007">
    <property type="protein sequence ID" value="MDN4012415.1"/>
    <property type="molecule type" value="Genomic_DNA"/>
</dbReference>
<dbReference type="InterPro" id="IPR051159">
    <property type="entry name" value="Hexapeptide_acetyltransf"/>
</dbReference>
<dbReference type="GO" id="GO:0016746">
    <property type="term" value="F:acyltransferase activity"/>
    <property type="evidence" value="ECO:0007669"/>
    <property type="project" value="UniProtKB-KW"/>
</dbReference>
<dbReference type="Gene3D" id="2.160.10.10">
    <property type="entry name" value="Hexapeptide repeat proteins"/>
    <property type="match status" value="1"/>
</dbReference>
<keyword evidence="1" id="KW-0808">Transferase</keyword>
<evidence type="ECO:0000313" key="1">
    <source>
        <dbReference type="EMBL" id="MDN4012415.1"/>
    </source>
</evidence>